<dbReference type="EMBL" id="MNCJ02000317">
    <property type="protein sequence ID" value="KAF5818725.1"/>
    <property type="molecule type" value="Genomic_DNA"/>
</dbReference>
<accession>A0A9K3JQG2</accession>
<dbReference type="AlphaFoldDB" id="A0A9K3JQG2"/>
<sequence length="63" mass="7181">MDWLSIHREDIPCEKKTLHTPLPSGESSSVLEYQGCVKVSINSAMKAQKCLRRDYPAIANDRY</sequence>
<name>A0A9K3JQG2_HELAN</name>
<evidence type="ECO:0000313" key="1">
    <source>
        <dbReference type="EMBL" id="KAF5818725.1"/>
    </source>
</evidence>
<dbReference type="Proteomes" id="UP000215914">
    <property type="component" value="Unassembled WGS sequence"/>
</dbReference>
<reference evidence="1" key="2">
    <citation type="submission" date="2020-06" db="EMBL/GenBank/DDBJ databases">
        <title>Helianthus annuus Genome sequencing and assembly Release 2.</title>
        <authorList>
            <person name="Gouzy J."/>
            <person name="Langlade N."/>
            <person name="Munos S."/>
        </authorList>
    </citation>
    <scope>NUCLEOTIDE SEQUENCE</scope>
    <source>
        <tissue evidence="1">Leaves</tissue>
    </source>
</reference>
<dbReference type="Gramene" id="mRNA:HanXRQr2_Chr02g0069391">
    <property type="protein sequence ID" value="CDS:HanXRQr2_Chr02g0069391.1"/>
    <property type="gene ID" value="HanXRQr2_Chr02g0069391"/>
</dbReference>
<reference evidence="1" key="1">
    <citation type="journal article" date="2017" name="Nature">
        <title>The sunflower genome provides insights into oil metabolism, flowering and Asterid evolution.</title>
        <authorList>
            <person name="Badouin H."/>
            <person name="Gouzy J."/>
            <person name="Grassa C.J."/>
            <person name="Murat F."/>
            <person name="Staton S.E."/>
            <person name="Cottret L."/>
            <person name="Lelandais-Briere C."/>
            <person name="Owens G.L."/>
            <person name="Carrere S."/>
            <person name="Mayjonade B."/>
            <person name="Legrand L."/>
            <person name="Gill N."/>
            <person name="Kane N.C."/>
            <person name="Bowers J.E."/>
            <person name="Hubner S."/>
            <person name="Bellec A."/>
            <person name="Berard A."/>
            <person name="Berges H."/>
            <person name="Blanchet N."/>
            <person name="Boniface M.C."/>
            <person name="Brunel D."/>
            <person name="Catrice O."/>
            <person name="Chaidir N."/>
            <person name="Claudel C."/>
            <person name="Donnadieu C."/>
            <person name="Faraut T."/>
            <person name="Fievet G."/>
            <person name="Helmstetter N."/>
            <person name="King M."/>
            <person name="Knapp S.J."/>
            <person name="Lai Z."/>
            <person name="Le Paslier M.C."/>
            <person name="Lippi Y."/>
            <person name="Lorenzon L."/>
            <person name="Mandel J.R."/>
            <person name="Marage G."/>
            <person name="Marchand G."/>
            <person name="Marquand E."/>
            <person name="Bret-Mestries E."/>
            <person name="Morien E."/>
            <person name="Nambeesan S."/>
            <person name="Nguyen T."/>
            <person name="Pegot-Espagnet P."/>
            <person name="Pouilly N."/>
            <person name="Raftis F."/>
            <person name="Sallet E."/>
            <person name="Schiex T."/>
            <person name="Thomas J."/>
            <person name="Vandecasteele C."/>
            <person name="Vares D."/>
            <person name="Vear F."/>
            <person name="Vautrin S."/>
            <person name="Crespi M."/>
            <person name="Mangin B."/>
            <person name="Burke J.M."/>
            <person name="Salse J."/>
            <person name="Munos S."/>
            <person name="Vincourt P."/>
            <person name="Rieseberg L.H."/>
            <person name="Langlade N.B."/>
        </authorList>
    </citation>
    <scope>NUCLEOTIDE SEQUENCE</scope>
    <source>
        <tissue evidence="1">Leaves</tissue>
    </source>
</reference>
<comment type="caution">
    <text evidence="1">The sequence shown here is derived from an EMBL/GenBank/DDBJ whole genome shotgun (WGS) entry which is preliminary data.</text>
</comment>
<evidence type="ECO:0000313" key="2">
    <source>
        <dbReference type="Proteomes" id="UP000215914"/>
    </source>
</evidence>
<organism evidence="1 2">
    <name type="scientific">Helianthus annuus</name>
    <name type="common">Common sunflower</name>
    <dbReference type="NCBI Taxonomy" id="4232"/>
    <lineage>
        <taxon>Eukaryota</taxon>
        <taxon>Viridiplantae</taxon>
        <taxon>Streptophyta</taxon>
        <taxon>Embryophyta</taxon>
        <taxon>Tracheophyta</taxon>
        <taxon>Spermatophyta</taxon>
        <taxon>Magnoliopsida</taxon>
        <taxon>eudicotyledons</taxon>
        <taxon>Gunneridae</taxon>
        <taxon>Pentapetalae</taxon>
        <taxon>asterids</taxon>
        <taxon>campanulids</taxon>
        <taxon>Asterales</taxon>
        <taxon>Asteraceae</taxon>
        <taxon>Asteroideae</taxon>
        <taxon>Heliantheae alliance</taxon>
        <taxon>Heliantheae</taxon>
        <taxon>Helianthus</taxon>
    </lineage>
</organism>
<gene>
    <name evidence="1" type="ORF">HanXRQr2_Chr02g0069391</name>
</gene>
<protein>
    <submittedName>
        <fullName evidence="1">Uncharacterized protein</fullName>
    </submittedName>
</protein>
<keyword evidence="2" id="KW-1185">Reference proteome</keyword>
<proteinExistence type="predicted"/>